<organism evidence="6 7">
    <name type="scientific">Candidatus Seongchinamella marina</name>
    <dbReference type="NCBI Taxonomy" id="2518990"/>
    <lineage>
        <taxon>Bacteria</taxon>
        <taxon>Pseudomonadati</taxon>
        <taxon>Pseudomonadota</taxon>
        <taxon>Gammaproteobacteria</taxon>
        <taxon>Cellvibrionales</taxon>
        <taxon>Halieaceae</taxon>
        <taxon>Seongchinamella</taxon>
    </lineage>
</organism>
<name>A0ABT3SS47_9GAMM</name>
<dbReference type="SMART" id="SM00342">
    <property type="entry name" value="HTH_ARAC"/>
    <property type="match status" value="1"/>
</dbReference>
<evidence type="ECO:0000313" key="7">
    <source>
        <dbReference type="Proteomes" id="UP001143307"/>
    </source>
</evidence>
<comment type="caution">
    <text evidence="6">The sequence shown here is derived from an EMBL/GenBank/DDBJ whole genome shotgun (WGS) entry which is preliminary data.</text>
</comment>
<dbReference type="Pfam" id="PF12625">
    <property type="entry name" value="Arabinose_bd"/>
    <property type="match status" value="1"/>
</dbReference>
<sequence>MRNTLSDIYFSFLSAWMRAGSLLNASSQVMGYGAILARVCATQCSERRCLLGVAACDNSGLRKANADILRVASHRIRYFPLQMVIGSPSPESKFDNRYVHARSLRGLMDLATALGADSACIARDAGLDTSLLEVPDARVPVAVFYQLQREFLLQTENPDFGLLSGRVTYMEAAHVLVYLASASTTLRDWLNLMPSVSSLLGDLGVIKITRNVGEFVMEWHPEDPPQAKRCLISDNILSTTALQMDSYCLLPVRPRRVDLSYPRPENIDVLESTFRAPLFFNQPRSALYYDRKVLDFPQLHVSTRIYEAVEEEFSLFFSSDNSASDPFSLALHSAIRRQVPLGGGSIDSIASHMNISRRTLQRRLKERNTNFQQLLQSVKSGLAKRYLQENRLSVIEIAFLLGYGDPSSFSAAFKTWHDCTPTEYRHDSLQSRPRAEHGSGLIQDSD</sequence>
<dbReference type="Gene3D" id="1.10.10.60">
    <property type="entry name" value="Homeodomain-like"/>
    <property type="match status" value="1"/>
</dbReference>
<evidence type="ECO:0000256" key="3">
    <source>
        <dbReference type="ARBA" id="ARBA00023163"/>
    </source>
</evidence>
<accession>A0ABT3SS47</accession>
<dbReference type="Proteomes" id="UP001143307">
    <property type="component" value="Unassembled WGS sequence"/>
</dbReference>
<dbReference type="PANTHER" id="PTHR47894:SF1">
    <property type="entry name" value="HTH-TYPE TRANSCRIPTIONAL REGULATOR VQSM"/>
    <property type="match status" value="1"/>
</dbReference>
<dbReference type="EMBL" id="SHNP01000001">
    <property type="protein sequence ID" value="MCX2972818.1"/>
    <property type="molecule type" value="Genomic_DNA"/>
</dbReference>
<keyword evidence="3" id="KW-0804">Transcription</keyword>
<feature type="domain" description="HTH araC/xylS-type" evidence="5">
    <location>
        <begin position="325"/>
        <end position="427"/>
    </location>
</feature>
<dbReference type="PROSITE" id="PS01124">
    <property type="entry name" value="HTH_ARAC_FAMILY_2"/>
    <property type="match status" value="1"/>
</dbReference>
<keyword evidence="2" id="KW-0238">DNA-binding</keyword>
<dbReference type="InterPro" id="IPR032687">
    <property type="entry name" value="AraC-type_N"/>
</dbReference>
<dbReference type="SUPFAM" id="SSF46689">
    <property type="entry name" value="Homeodomain-like"/>
    <property type="match status" value="1"/>
</dbReference>
<reference evidence="6" key="1">
    <citation type="submission" date="2019-02" db="EMBL/GenBank/DDBJ databases">
        <authorList>
            <person name="Li S.-H."/>
        </authorList>
    </citation>
    <scope>NUCLEOTIDE SEQUENCE</scope>
    <source>
        <strain evidence="6">IMCC8485</strain>
    </source>
</reference>
<evidence type="ECO:0000259" key="5">
    <source>
        <dbReference type="PROSITE" id="PS01124"/>
    </source>
</evidence>
<dbReference type="InterPro" id="IPR018060">
    <property type="entry name" value="HTH_AraC"/>
</dbReference>
<evidence type="ECO:0000313" key="6">
    <source>
        <dbReference type="EMBL" id="MCX2972818.1"/>
    </source>
</evidence>
<evidence type="ECO:0000256" key="1">
    <source>
        <dbReference type="ARBA" id="ARBA00023015"/>
    </source>
</evidence>
<dbReference type="Pfam" id="PF12833">
    <property type="entry name" value="HTH_18"/>
    <property type="match status" value="1"/>
</dbReference>
<proteinExistence type="predicted"/>
<dbReference type="InterPro" id="IPR009057">
    <property type="entry name" value="Homeodomain-like_sf"/>
</dbReference>
<feature type="compositionally biased region" description="Basic and acidic residues" evidence="4">
    <location>
        <begin position="424"/>
        <end position="437"/>
    </location>
</feature>
<gene>
    <name evidence="6" type="ORF">EYC87_04365</name>
</gene>
<protein>
    <submittedName>
        <fullName evidence="6">AraC family transcriptional regulator</fullName>
    </submittedName>
</protein>
<dbReference type="PANTHER" id="PTHR47894">
    <property type="entry name" value="HTH-TYPE TRANSCRIPTIONAL REGULATOR GADX"/>
    <property type="match status" value="1"/>
</dbReference>
<evidence type="ECO:0000256" key="2">
    <source>
        <dbReference type="ARBA" id="ARBA00023125"/>
    </source>
</evidence>
<feature type="region of interest" description="Disordered" evidence="4">
    <location>
        <begin position="424"/>
        <end position="446"/>
    </location>
</feature>
<keyword evidence="1" id="KW-0805">Transcription regulation</keyword>
<keyword evidence="7" id="KW-1185">Reference proteome</keyword>
<evidence type="ECO:0000256" key="4">
    <source>
        <dbReference type="SAM" id="MobiDB-lite"/>
    </source>
</evidence>